<name>A0A5B7GL76_PORTR</name>
<protein>
    <submittedName>
        <fullName evidence="1">Uncharacterized protein</fullName>
    </submittedName>
</protein>
<proteinExistence type="predicted"/>
<dbReference type="Proteomes" id="UP000324222">
    <property type="component" value="Unassembled WGS sequence"/>
</dbReference>
<keyword evidence="2" id="KW-1185">Reference proteome</keyword>
<comment type="caution">
    <text evidence="1">The sequence shown here is derived from an EMBL/GenBank/DDBJ whole genome shotgun (WGS) entry which is preliminary data.</text>
</comment>
<dbReference type="AlphaFoldDB" id="A0A5B7GL76"/>
<reference evidence="1 2" key="1">
    <citation type="submission" date="2019-05" db="EMBL/GenBank/DDBJ databases">
        <title>Another draft genome of Portunus trituberculatus and its Hox gene families provides insights of decapod evolution.</title>
        <authorList>
            <person name="Jeong J.-H."/>
            <person name="Song I."/>
            <person name="Kim S."/>
            <person name="Choi T."/>
            <person name="Kim D."/>
            <person name="Ryu S."/>
            <person name="Kim W."/>
        </authorList>
    </citation>
    <scope>NUCLEOTIDE SEQUENCE [LARGE SCALE GENOMIC DNA]</scope>
    <source>
        <tissue evidence="1">Muscle</tissue>
    </source>
</reference>
<dbReference type="EMBL" id="VSRR010015286">
    <property type="protein sequence ID" value="MPC58017.1"/>
    <property type="molecule type" value="Genomic_DNA"/>
</dbReference>
<accession>A0A5B7GL76</accession>
<gene>
    <name evidence="1" type="ORF">E2C01_052009</name>
</gene>
<sequence>MYRIRKERKRSCLVFMSCKRSNTRYDAYSIHHYQKRILVLVTAVALDDDDKTSAAAQCVWTVDQHSASKVRVWQDCGLIVQAGSSTEGKEGETVILQQRTEGRYSVTSCLGTRCQVCFPRSFDLLIVFVPSQPEQTASRGHPARQVMSCKKRPALEYSATLRALYILISRWPHETLLKLADGRKCIRTCIQERKKSNSPISSPDSEIEAGQLVTRHSDHENIFENPNRSRDRSSSLRVKSNEVYLNTVHAASVIITAQIVTLDK</sequence>
<evidence type="ECO:0000313" key="2">
    <source>
        <dbReference type="Proteomes" id="UP000324222"/>
    </source>
</evidence>
<organism evidence="1 2">
    <name type="scientific">Portunus trituberculatus</name>
    <name type="common">Swimming crab</name>
    <name type="synonym">Neptunus trituberculatus</name>
    <dbReference type="NCBI Taxonomy" id="210409"/>
    <lineage>
        <taxon>Eukaryota</taxon>
        <taxon>Metazoa</taxon>
        <taxon>Ecdysozoa</taxon>
        <taxon>Arthropoda</taxon>
        <taxon>Crustacea</taxon>
        <taxon>Multicrustacea</taxon>
        <taxon>Malacostraca</taxon>
        <taxon>Eumalacostraca</taxon>
        <taxon>Eucarida</taxon>
        <taxon>Decapoda</taxon>
        <taxon>Pleocyemata</taxon>
        <taxon>Brachyura</taxon>
        <taxon>Eubrachyura</taxon>
        <taxon>Portunoidea</taxon>
        <taxon>Portunidae</taxon>
        <taxon>Portuninae</taxon>
        <taxon>Portunus</taxon>
    </lineage>
</organism>
<evidence type="ECO:0000313" key="1">
    <source>
        <dbReference type="EMBL" id="MPC58017.1"/>
    </source>
</evidence>